<reference evidence="1" key="1">
    <citation type="submission" date="2022-06" db="EMBL/GenBank/DDBJ databases">
        <title>Phylogenomic reconstructions and comparative analyses of Kickxellomycotina fungi.</title>
        <authorList>
            <person name="Reynolds N.K."/>
            <person name="Stajich J.E."/>
            <person name="Barry K."/>
            <person name="Grigoriev I.V."/>
            <person name="Crous P."/>
            <person name="Smith M.E."/>
        </authorList>
    </citation>
    <scope>NUCLEOTIDE SEQUENCE</scope>
    <source>
        <strain evidence="1">RSA 2271</strain>
    </source>
</reference>
<evidence type="ECO:0000313" key="2">
    <source>
        <dbReference type="Proteomes" id="UP001145114"/>
    </source>
</evidence>
<sequence>MFSSGLRLTDLNDFIAPSQECIKPVKVEKQSQSGQGNTIAVGDGGEYYEVTKDGASSRLEEAKVTLNDCLACSGCVTSAETVLIAMQSHEELISVLNANAKAREEQRLADVKTVVVTISPQTRASFAAKHCNISTASIARRLTAFLKSIGVDYILDSALGTDL</sequence>
<feature type="non-terminal residue" evidence="1">
    <location>
        <position position="163"/>
    </location>
</feature>
<accession>A0ACC1HNX0</accession>
<organism evidence="1 2">
    <name type="scientific">Spiromyces aspiralis</name>
    <dbReference type="NCBI Taxonomy" id="68401"/>
    <lineage>
        <taxon>Eukaryota</taxon>
        <taxon>Fungi</taxon>
        <taxon>Fungi incertae sedis</taxon>
        <taxon>Zoopagomycota</taxon>
        <taxon>Kickxellomycotina</taxon>
        <taxon>Kickxellomycetes</taxon>
        <taxon>Kickxellales</taxon>
        <taxon>Kickxellaceae</taxon>
        <taxon>Spiromyces</taxon>
    </lineage>
</organism>
<name>A0ACC1HNX0_9FUNG</name>
<protein>
    <submittedName>
        <fullName evidence="1">Uncharacterized protein</fullName>
    </submittedName>
</protein>
<comment type="caution">
    <text evidence="1">The sequence shown here is derived from an EMBL/GenBank/DDBJ whole genome shotgun (WGS) entry which is preliminary data.</text>
</comment>
<proteinExistence type="predicted"/>
<dbReference type="EMBL" id="JAMZIH010002034">
    <property type="protein sequence ID" value="KAJ1677715.1"/>
    <property type="molecule type" value="Genomic_DNA"/>
</dbReference>
<keyword evidence="2" id="KW-1185">Reference proteome</keyword>
<gene>
    <name evidence="1" type="ORF">EV182_005585</name>
</gene>
<dbReference type="Proteomes" id="UP001145114">
    <property type="component" value="Unassembled WGS sequence"/>
</dbReference>
<evidence type="ECO:0000313" key="1">
    <source>
        <dbReference type="EMBL" id="KAJ1677715.1"/>
    </source>
</evidence>